<sequence>MRPLTRRVFLSAPLALATAACARPQPPLVVATNRWIGYEPFYIARELEAYPGRAPHLVEYGSASEVVRALASGVIDAGALTLDEALQLMQHNPDFAVGLVLDESFGADALVASGGLKSPAALRGRRVGADSLALGAFMLGRALQYGGLAPSDVKLVHVSYEAQLEALDAGEVDALVTFEPVLGQLTARGARVLFDSSDIPGEVVDVLVVRQQALADRDGRLAALLQGWFAGRDALLGSEPAALAAVSARQQIAPDEVKPALQQLRFPSLQENRHRFAEKTTLLESMRRMHALLAGFGLVEGAPPGARQIVSLPEVLA</sequence>
<reference evidence="5 6" key="1">
    <citation type="submission" date="2019-04" db="EMBL/GenBank/DDBJ databases">
        <title>Crenobacter sp. nov.</title>
        <authorList>
            <person name="Shi S."/>
        </authorList>
    </citation>
    <scope>NUCLEOTIDE SEQUENCE [LARGE SCALE GENOMIC DNA]</scope>
    <source>
        <strain evidence="5 6">GY 70310</strain>
    </source>
</reference>
<organism evidence="5 6">
    <name type="scientific">Crenobacter intestini</name>
    <dbReference type="NCBI Taxonomy" id="2563443"/>
    <lineage>
        <taxon>Bacteria</taxon>
        <taxon>Pseudomonadati</taxon>
        <taxon>Pseudomonadota</taxon>
        <taxon>Betaproteobacteria</taxon>
        <taxon>Neisseriales</taxon>
        <taxon>Neisseriaceae</taxon>
        <taxon>Crenobacter</taxon>
    </lineage>
</organism>
<dbReference type="GO" id="GO:0042597">
    <property type="term" value="C:periplasmic space"/>
    <property type="evidence" value="ECO:0007669"/>
    <property type="project" value="UniProtKB-SubCell"/>
</dbReference>
<dbReference type="Gene3D" id="3.40.190.10">
    <property type="entry name" value="Periplasmic binding protein-like II"/>
    <property type="match status" value="2"/>
</dbReference>
<dbReference type="RefSeq" id="WP_136555396.1">
    <property type="nucleotide sequence ID" value="NZ_STGJ01000020.1"/>
</dbReference>
<dbReference type="PANTHER" id="PTHR30024">
    <property type="entry name" value="ALIPHATIC SULFONATES-BINDING PROTEIN-RELATED"/>
    <property type="match status" value="1"/>
</dbReference>
<proteinExistence type="inferred from homology"/>
<feature type="chain" id="PRO_5020439212" description="Nitrate ABC transporter" evidence="4">
    <location>
        <begin position="23"/>
        <end position="317"/>
    </location>
</feature>
<dbReference type="OrthoDB" id="9815602at2"/>
<dbReference type="PANTHER" id="PTHR30024:SF47">
    <property type="entry name" value="TAURINE-BINDING PERIPLASMIC PROTEIN"/>
    <property type="match status" value="1"/>
</dbReference>
<dbReference type="EMBL" id="STGJ01000020">
    <property type="protein sequence ID" value="TIC78959.1"/>
    <property type="molecule type" value="Genomic_DNA"/>
</dbReference>
<comment type="similarity">
    <text evidence="2">Belongs to the bacterial solute-binding protein SsuA/TauA family.</text>
</comment>
<dbReference type="Pfam" id="PF13379">
    <property type="entry name" value="NMT1_2"/>
    <property type="match status" value="1"/>
</dbReference>
<dbReference type="Proteomes" id="UP000308891">
    <property type="component" value="Unassembled WGS sequence"/>
</dbReference>
<dbReference type="SUPFAM" id="SSF53850">
    <property type="entry name" value="Periplasmic binding protein-like II"/>
    <property type="match status" value="1"/>
</dbReference>
<dbReference type="AlphaFoldDB" id="A0A4T0UK12"/>
<feature type="signal peptide" evidence="4">
    <location>
        <begin position="1"/>
        <end position="22"/>
    </location>
</feature>
<evidence type="ECO:0000313" key="6">
    <source>
        <dbReference type="Proteomes" id="UP000308891"/>
    </source>
</evidence>
<comment type="subcellular location">
    <subcellularLocation>
        <location evidence="1">Periplasm</location>
    </subcellularLocation>
</comment>
<evidence type="ECO:0008006" key="7">
    <source>
        <dbReference type="Google" id="ProtNLM"/>
    </source>
</evidence>
<evidence type="ECO:0000313" key="5">
    <source>
        <dbReference type="EMBL" id="TIC78959.1"/>
    </source>
</evidence>
<name>A0A4T0UK12_9NEIS</name>
<dbReference type="PROSITE" id="PS51257">
    <property type="entry name" value="PROKAR_LIPOPROTEIN"/>
    <property type="match status" value="1"/>
</dbReference>
<evidence type="ECO:0000256" key="4">
    <source>
        <dbReference type="SAM" id="SignalP"/>
    </source>
</evidence>
<keyword evidence="3 4" id="KW-0732">Signal</keyword>
<comment type="caution">
    <text evidence="5">The sequence shown here is derived from an EMBL/GenBank/DDBJ whole genome shotgun (WGS) entry which is preliminary data.</text>
</comment>
<evidence type="ECO:0000256" key="1">
    <source>
        <dbReference type="ARBA" id="ARBA00004418"/>
    </source>
</evidence>
<gene>
    <name evidence="5" type="ORF">E5K04_14465</name>
</gene>
<accession>A0A4T0UK12</accession>
<evidence type="ECO:0000256" key="2">
    <source>
        <dbReference type="ARBA" id="ARBA00010742"/>
    </source>
</evidence>
<evidence type="ECO:0000256" key="3">
    <source>
        <dbReference type="ARBA" id="ARBA00022729"/>
    </source>
</evidence>
<keyword evidence="6" id="KW-1185">Reference proteome</keyword>
<protein>
    <recommendedName>
        <fullName evidence="7">Nitrate ABC transporter</fullName>
    </recommendedName>
</protein>